<feature type="domain" description="Cytochrome oxidase subunit II copper A binding" evidence="19">
    <location>
        <begin position="160"/>
        <end position="294"/>
    </location>
</feature>
<dbReference type="SUPFAM" id="SSF49503">
    <property type="entry name" value="Cupredoxins"/>
    <property type="match status" value="1"/>
</dbReference>
<dbReference type="PANTHER" id="PTHR22888:SF9">
    <property type="entry name" value="CYTOCHROME C OXIDASE SUBUNIT 2"/>
    <property type="match status" value="1"/>
</dbReference>
<proteinExistence type="inferred from homology"/>
<keyword evidence="21" id="KW-0560">Oxidoreductase</keyword>
<keyword evidence="4 15" id="KW-0813">Transport</keyword>
<dbReference type="Pfam" id="PF00116">
    <property type="entry name" value="COX2"/>
    <property type="match status" value="1"/>
</dbReference>
<dbReference type="Gene3D" id="2.60.40.420">
    <property type="entry name" value="Cupredoxins - blue copper proteins"/>
    <property type="match status" value="1"/>
</dbReference>
<keyword evidence="9 15" id="KW-0249">Electron transport</keyword>
<dbReference type="Pfam" id="PF02790">
    <property type="entry name" value="COX2_TM"/>
    <property type="match status" value="1"/>
</dbReference>
<dbReference type="PANTHER" id="PTHR22888">
    <property type="entry name" value="CYTOCHROME C OXIDASE, SUBUNIT II"/>
    <property type="match status" value="1"/>
</dbReference>
<evidence type="ECO:0000256" key="6">
    <source>
        <dbReference type="ARBA" id="ARBA00022692"/>
    </source>
</evidence>
<dbReference type="GO" id="GO:0004129">
    <property type="term" value="F:cytochrome-c oxidase activity"/>
    <property type="evidence" value="ECO:0007669"/>
    <property type="project" value="UniProtKB-EC"/>
</dbReference>
<keyword evidence="7 16" id="KW-0479">Metal-binding</keyword>
<dbReference type="GO" id="GO:0042773">
    <property type="term" value="P:ATP synthesis coupled electron transport"/>
    <property type="evidence" value="ECO:0007669"/>
    <property type="project" value="TreeGrafter"/>
</dbReference>
<evidence type="ECO:0000256" key="13">
    <source>
        <dbReference type="ARBA" id="ARBA00024688"/>
    </source>
</evidence>
<dbReference type="KEGG" id="spha:D3Y57_11460"/>
<evidence type="ECO:0000256" key="1">
    <source>
        <dbReference type="ARBA" id="ARBA00001971"/>
    </source>
</evidence>
<dbReference type="AlphaFoldDB" id="A0A494TKX9"/>
<keyword evidence="11 16" id="KW-0186">Copper</keyword>
<keyword evidence="10 17" id="KW-1133">Transmembrane helix</keyword>
<evidence type="ECO:0000256" key="7">
    <source>
        <dbReference type="ARBA" id="ARBA00022723"/>
    </source>
</evidence>
<keyword evidence="6 15" id="KW-0812">Transmembrane</keyword>
<comment type="function">
    <text evidence="13 16">Subunits I and II form the functional core of the enzyme complex. Electrons originating in cytochrome c are transferred via heme a and Cu(A) to the binuclear center formed by heme a3 and Cu(B).</text>
</comment>
<comment type="cofactor">
    <cofactor evidence="1">
        <name>heme</name>
        <dbReference type="ChEBI" id="CHEBI:30413"/>
    </cofactor>
</comment>
<comment type="cofactor">
    <cofactor evidence="16">
        <name>Cu cation</name>
        <dbReference type="ChEBI" id="CHEBI:23378"/>
    </cofactor>
    <text evidence="16">Binds a copper A center.</text>
</comment>
<dbReference type="GO" id="GO:0005886">
    <property type="term" value="C:plasma membrane"/>
    <property type="evidence" value="ECO:0007669"/>
    <property type="project" value="UniProtKB-SubCell"/>
</dbReference>
<dbReference type="PRINTS" id="PR01166">
    <property type="entry name" value="CYCOXIDASEII"/>
</dbReference>
<feature type="chain" id="PRO_5019754825" description="Cytochrome c oxidase subunit 2" evidence="18">
    <location>
        <begin position="22"/>
        <end position="335"/>
    </location>
</feature>
<evidence type="ECO:0000256" key="11">
    <source>
        <dbReference type="ARBA" id="ARBA00023008"/>
    </source>
</evidence>
<dbReference type="NCBIfam" id="TIGR02866">
    <property type="entry name" value="CoxB"/>
    <property type="match status" value="1"/>
</dbReference>
<dbReference type="RefSeq" id="WP_121153096.1">
    <property type="nucleotide sequence ID" value="NZ_CP032829.1"/>
</dbReference>
<dbReference type="InterPro" id="IPR034210">
    <property type="entry name" value="CcO_II_C"/>
</dbReference>
<feature type="transmembrane region" description="Helical" evidence="17">
    <location>
        <begin position="88"/>
        <end position="109"/>
    </location>
</feature>
<evidence type="ECO:0000256" key="18">
    <source>
        <dbReference type="SAM" id="SignalP"/>
    </source>
</evidence>
<evidence type="ECO:0000313" key="21">
    <source>
        <dbReference type="EMBL" id="AYJ86471.1"/>
    </source>
</evidence>
<dbReference type="InterPro" id="IPR002429">
    <property type="entry name" value="CcO_II-like_C"/>
</dbReference>
<evidence type="ECO:0000256" key="17">
    <source>
        <dbReference type="SAM" id="Phobius"/>
    </source>
</evidence>
<dbReference type="Proteomes" id="UP000276254">
    <property type="component" value="Chromosome"/>
</dbReference>
<evidence type="ECO:0000256" key="8">
    <source>
        <dbReference type="ARBA" id="ARBA00022967"/>
    </source>
</evidence>
<dbReference type="InterPro" id="IPR001505">
    <property type="entry name" value="Copper_CuA"/>
</dbReference>
<evidence type="ECO:0000256" key="16">
    <source>
        <dbReference type="RuleBase" id="RU004024"/>
    </source>
</evidence>
<organism evidence="21 22">
    <name type="scientific">Sphingomonas paeninsulae</name>
    <dbReference type="NCBI Taxonomy" id="2319844"/>
    <lineage>
        <taxon>Bacteria</taxon>
        <taxon>Pseudomonadati</taxon>
        <taxon>Pseudomonadota</taxon>
        <taxon>Alphaproteobacteria</taxon>
        <taxon>Sphingomonadales</taxon>
        <taxon>Sphingomonadaceae</taxon>
        <taxon>Sphingomonas</taxon>
    </lineage>
</organism>
<evidence type="ECO:0000256" key="12">
    <source>
        <dbReference type="ARBA" id="ARBA00023136"/>
    </source>
</evidence>
<evidence type="ECO:0000256" key="3">
    <source>
        <dbReference type="ARBA" id="ARBA00007866"/>
    </source>
</evidence>
<comment type="catalytic activity">
    <reaction evidence="14 16">
        <text>4 Fe(II)-[cytochrome c] + O2 + 8 H(+)(in) = 4 Fe(III)-[cytochrome c] + 2 H2O + 4 H(+)(out)</text>
        <dbReference type="Rhea" id="RHEA:11436"/>
        <dbReference type="Rhea" id="RHEA-COMP:10350"/>
        <dbReference type="Rhea" id="RHEA-COMP:14399"/>
        <dbReference type="ChEBI" id="CHEBI:15377"/>
        <dbReference type="ChEBI" id="CHEBI:15378"/>
        <dbReference type="ChEBI" id="CHEBI:15379"/>
        <dbReference type="ChEBI" id="CHEBI:29033"/>
        <dbReference type="ChEBI" id="CHEBI:29034"/>
        <dbReference type="EC" id="7.1.1.9"/>
    </reaction>
</comment>
<gene>
    <name evidence="21" type="primary">coxB</name>
    <name evidence="21" type="ORF">D3Y57_11460</name>
</gene>
<dbReference type="SUPFAM" id="SSF81464">
    <property type="entry name" value="Cytochrome c oxidase subunit II-like, transmembrane region"/>
    <property type="match status" value="1"/>
</dbReference>
<protein>
    <recommendedName>
        <fullName evidence="16">Cytochrome c oxidase subunit 2</fullName>
        <ecNumber evidence="16">7.1.1.9</ecNumber>
    </recommendedName>
</protein>
<dbReference type="InterPro" id="IPR008972">
    <property type="entry name" value="Cupredoxin"/>
</dbReference>
<comment type="similarity">
    <text evidence="3 15">Belongs to the cytochrome c oxidase subunit 2 family.</text>
</comment>
<accession>A0A494TKX9</accession>
<keyword evidence="5 15" id="KW-0679">Respiratory chain</keyword>
<dbReference type="EC" id="7.1.1.9" evidence="16"/>
<keyword evidence="12 17" id="KW-0472">Membrane</keyword>
<evidence type="ECO:0000256" key="4">
    <source>
        <dbReference type="ARBA" id="ARBA00022448"/>
    </source>
</evidence>
<dbReference type="CDD" id="cd13912">
    <property type="entry name" value="CcO_II_C"/>
    <property type="match status" value="1"/>
</dbReference>
<evidence type="ECO:0000256" key="10">
    <source>
        <dbReference type="ARBA" id="ARBA00022989"/>
    </source>
</evidence>
<dbReference type="Gene3D" id="1.10.287.90">
    <property type="match status" value="1"/>
</dbReference>
<feature type="transmembrane region" description="Helical" evidence="17">
    <location>
        <begin position="130"/>
        <end position="153"/>
    </location>
</feature>
<dbReference type="GO" id="GO:0016491">
    <property type="term" value="F:oxidoreductase activity"/>
    <property type="evidence" value="ECO:0007669"/>
    <property type="project" value="UniProtKB-KW"/>
</dbReference>
<dbReference type="PROSITE" id="PS50999">
    <property type="entry name" value="COX2_TM"/>
    <property type="match status" value="1"/>
</dbReference>
<reference evidence="21 22" key="1">
    <citation type="submission" date="2018-09" db="EMBL/GenBank/DDBJ databases">
        <title>Sphingomonas peninsula sp. nov., isolated from fildes peninsula, Antarctic soil.</title>
        <authorList>
            <person name="Yingchao G."/>
        </authorList>
    </citation>
    <scope>NUCLEOTIDE SEQUENCE [LARGE SCALE GENOMIC DNA]</scope>
    <source>
        <strain evidence="21 22">YZ-8</strain>
    </source>
</reference>
<evidence type="ECO:0000259" key="20">
    <source>
        <dbReference type="PROSITE" id="PS50999"/>
    </source>
</evidence>
<evidence type="ECO:0000256" key="5">
    <source>
        <dbReference type="ARBA" id="ARBA00022660"/>
    </source>
</evidence>
<dbReference type="InterPro" id="IPR036257">
    <property type="entry name" value="Cyt_c_oxidase_su2_TM_sf"/>
</dbReference>
<keyword evidence="22" id="KW-1185">Reference proteome</keyword>
<evidence type="ECO:0000256" key="2">
    <source>
        <dbReference type="ARBA" id="ARBA00004141"/>
    </source>
</evidence>
<evidence type="ECO:0000256" key="9">
    <source>
        <dbReference type="ARBA" id="ARBA00022982"/>
    </source>
</evidence>
<dbReference type="InterPro" id="IPR045187">
    <property type="entry name" value="CcO_II"/>
</dbReference>
<feature type="signal peptide" evidence="18">
    <location>
        <begin position="1"/>
        <end position="21"/>
    </location>
</feature>
<evidence type="ECO:0000256" key="14">
    <source>
        <dbReference type="ARBA" id="ARBA00047816"/>
    </source>
</evidence>
<sequence length="335" mass="35412">MNAIKTIIFALGLALAPAAIAQSPAVAPSAVVAPAPAAAAPAKPVSKVADIARTAPDATIGQPVPRGYEIQQQVTPIGKRAVWMHNALLMPIITVICLFVLALLFWASYRYRRKGNPIPSKVSHNTLIEVIWTTVPVLILLIIVFPSISLLAAQYKPVGKDALTIKAIGNQWYWTYEYPDNGGFEVVSNMLPDAQAKANGEPRLLAVDNRVVVPVGTPIRLLVTSNDVIHAWYVPAFWTQMDAVPGRVNEASFTVERPGVYYGQCNNICGARHGFMPITVQAVSPADFAQWISAHGGTPKGAKPGAPAVVAPNTAANTAAAPTTPAPAAAPVTKG</sequence>
<dbReference type="EMBL" id="CP032829">
    <property type="protein sequence ID" value="AYJ86471.1"/>
    <property type="molecule type" value="Genomic_DNA"/>
</dbReference>
<dbReference type="PROSITE" id="PS50857">
    <property type="entry name" value="COX2_CUA"/>
    <property type="match status" value="1"/>
</dbReference>
<comment type="subcellular location">
    <subcellularLocation>
        <location evidence="15">Cell membrane</location>
        <topology evidence="15">Multi-pass membrane protein</topology>
    </subcellularLocation>
    <subcellularLocation>
        <location evidence="2">Membrane</location>
        <topology evidence="2">Multi-pass membrane protein</topology>
    </subcellularLocation>
</comment>
<keyword evidence="8" id="KW-1278">Translocase</keyword>
<dbReference type="OrthoDB" id="9781261at2"/>
<dbReference type="InterPro" id="IPR014222">
    <property type="entry name" value="Cyt_c_oxidase_su2"/>
</dbReference>
<evidence type="ECO:0000313" key="22">
    <source>
        <dbReference type="Proteomes" id="UP000276254"/>
    </source>
</evidence>
<evidence type="ECO:0000259" key="19">
    <source>
        <dbReference type="PROSITE" id="PS50857"/>
    </source>
</evidence>
<dbReference type="GO" id="GO:0005507">
    <property type="term" value="F:copper ion binding"/>
    <property type="evidence" value="ECO:0007669"/>
    <property type="project" value="InterPro"/>
</dbReference>
<dbReference type="PROSITE" id="PS00078">
    <property type="entry name" value="COX2"/>
    <property type="match status" value="1"/>
</dbReference>
<dbReference type="FunFam" id="2.60.40.420:FF:000001">
    <property type="entry name" value="Cytochrome c oxidase subunit 2"/>
    <property type="match status" value="1"/>
</dbReference>
<feature type="domain" description="Cytochrome oxidase subunit II transmembrane region profile" evidence="20">
    <location>
        <begin position="62"/>
        <end position="158"/>
    </location>
</feature>
<name>A0A494TKX9_SPHPE</name>
<evidence type="ECO:0000256" key="15">
    <source>
        <dbReference type="RuleBase" id="RU000456"/>
    </source>
</evidence>
<dbReference type="InterPro" id="IPR011759">
    <property type="entry name" value="Cyt_c_oxidase_su2_TM_dom"/>
</dbReference>
<keyword evidence="18" id="KW-0732">Signal</keyword>